<evidence type="ECO:0000313" key="3">
    <source>
        <dbReference type="EMBL" id="VDM02270.1"/>
    </source>
</evidence>
<reference evidence="5" key="1">
    <citation type="submission" date="2016-06" db="UniProtKB">
        <authorList>
            <consortium name="WormBaseParasite"/>
        </authorList>
    </citation>
    <scope>IDENTIFICATION</scope>
</reference>
<evidence type="ECO:0000313" key="4">
    <source>
        <dbReference type="Proteomes" id="UP000275846"/>
    </source>
</evidence>
<dbReference type="InterPro" id="IPR036869">
    <property type="entry name" value="J_dom_sf"/>
</dbReference>
<dbReference type="EMBL" id="UYSU01040409">
    <property type="protein sequence ID" value="VDM02270.1"/>
    <property type="molecule type" value="Genomic_DNA"/>
</dbReference>
<feature type="domain" description="J" evidence="2">
    <location>
        <begin position="174"/>
        <end position="211"/>
    </location>
</feature>
<dbReference type="STRING" id="70667.A0A183THD6"/>
<accession>A0A183THD6</accession>
<dbReference type="CDD" id="cd06257">
    <property type="entry name" value="DnaJ"/>
    <property type="match status" value="1"/>
</dbReference>
<protein>
    <submittedName>
        <fullName evidence="5">J domain-containing protein</fullName>
    </submittedName>
</protein>
<dbReference type="SUPFAM" id="SSF46565">
    <property type="entry name" value="Chaperone J-domain"/>
    <property type="match status" value="1"/>
</dbReference>
<evidence type="ECO:0000256" key="1">
    <source>
        <dbReference type="SAM" id="MobiDB-lite"/>
    </source>
</evidence>
<proteinExistence type="predicted"/>
<dbReference type="AlphaFoldDB" id="A0A183THD6"/>
<dbReference type="WBParaSite" id="SSLN_0001648701-mRNA-1">
    <property type="protein sequence ID" value="SSLN_0001648701-mRNA-1"/>
    <property type="gene ID" value="SSLN_0001648701"/>
</dbReference>
<name>A0A183THD6_SCHSO</name>
<evidence type="ECO:0000259" key="2">
    <source>
        <dbReference type="Pfam" id="PF00226"/>
    </source>
</evidence>
<dbReference type="Proteomes" id="UP000275846">
    <property type="component" value="Unassembled WGS sequence"/>
</dbReference>
<dbReference type="OrthoDB" id="6306147at2759"/>
<dbReference type="Gene3D" id="1.10.287.110">
    <property type="entry name" value="DnaJ domain"/>
    <property type="match status" value="1"/>
</dbReference>
<dbReference type="Pfam" id="PF00226">
    <property type="entry name" value="DnaJ"/>
    <property type="match status" value="1"/>
</dbReference>
<organism evidence="5">
    <name type="scientific">Schistocephalus solidus</name>
    <name type="common">Tapeworm</name>
    <dbReference type="NCBI Taxonomy" id="70667"/>
    <lineage>
        <taxon>Eukaryota</taxon>
        <taxon>Metazoa</taxon>
        <taxon>Spiralia</taxon>
        <taxon>Lophotrochozoa</taxon>
        <taxon>Platyhelminthes</taxon>
        <taxon>Cestoda</taxon>
        <taxon>Eucestoda</taxon>
        <taxon>Diphyllobothriidea</taxon>
        <taxon>Diphyllobothriidae</taxon>
        <taxon>Schistocephalus</taxon>
    </lineage>
</organism>
<sequence length="232" mass="25292">MPEPNLGDDEAVIHSTIGIADHLGHQHVLSISPSDENIVQQLLALRLRVHPRGLLPRRKAEEGVGQQETVFRTRSQKMETIIVTATETVGTQYYLPGSVVLPNAGVEMETIIVTATETVGTQYFLPGSVVLPNAGVEVTKDNPLVCHRHSHQEGVQVLVEFSFAASELVIGGAAEIIKAYRRLAFHLHPDKNGHPGSEEAFKRVVAARTALLGETTARPNGLERNKKAQRNP</sequence>
<evidence type="ECO:0000313" key="5">
    <source>
        <dbReference type="WBParaSite" id="SSLN_0001648701-mRNA-1"/>
    </source>
</evidence>
<feature type="region of interest" description="Disordered" evidence="1">
    <location>
        <begin position="213"/>
        <end position="232"/>
    </location>
</feature>
<dbReference type="InterPro" id="IPR001623">
    <property type="entry name" value="DnaJ_domain"/>
</dbReference>
<gene>
    <name evidence="3" type="ORF">SSLN_LOCUS15884</name>
</gene>
<keyword evidence="4" id="KW-1185">Reference proteome</keyword>
<reference evidence="3 4" key="2">
    <citation type="submission" date="2018-11" db="EMBL/GenBank/DDBJ databases">
        <authorList>
            <consortium name="Pathogen Informatics"/>
        </authorList>
    </citation>
    <scope>NUCLEOTIDE SEQUENCE [LARGE SCALE GENOMIC DNA]</scope>
    <source>
        <strain evidence="3 4">NST_G2</strain>
    </source>
</reference>